<accession>M3B760</accession>
<feature type="transmembrane region" description="Helical" evidence="2">
    <location>
        <begin position="134"/>
        <end position="153"/>
    </location>
</feature>
<keyword evidence="2" id="KW-0472">Membrane</keyword>
<dbReference type="RefSeq" id="WP_004939986.1">
    <property type="nucleotide sequence ID" value="NZ_AORZ01000007.1"/>
</dbReference>
<proteinExistence type="predicted"/>
<name>M3B760_STRM1</name>
<keyword evidence="2" id="KW-1133">Transmembrane helix</keyword>
<feature type="region of interest" description="Disordered" evidence="1">
    <location>
        <begin position="1"/>
        <end position="127"/>
    </location>
</feature>
<evidence type="ECO:0000313" key="4">
    <source>
        <dbReference type="Proteomes" id="UP000011740"/>
    </source>
</evidence>
<evidence type="ECO:0000256" key="2">
    <source>
        <dbReference type="SAM" id="Phobius"/>
    </source>
</evidence>
<evidence type="ECO:0000313" key="3">
    <source>
        <dbReference type="EMBL" id="EMF01848.1"/>
    </source>
</evidence>
<keyword evidence="2" id="KW-0812">Transmembrane</keyword>
<protein>
    <submittedName>
        <fullName evidence="3">IgA-binding beta antigen</fullName>
    </submittedName>
</protein>
<dbReference type="EMBL" id="AORZ01000007">
    <property type="protein sequence ID" value="EMF01848.1"/>
    <property type="molecule type" value="Genomic_DNA"/>
</dbReference>
<gene>
    <name evidence="3" type="ORF">H340_04548</name>
</gene>
<comment type="caution">
    <text evidence="3">The sequence shown here is derived from an EMBL/GenBank/DDBJ whole genome shotgun (WGS) entry which is preliminary data.</text>
</comment>
<dbReference type="PATRIC" id="fig|1223523.3.peg.923"/>
<feature type="compositionally biased region" description="Low complexity" evidence="1">
    <location>
        <begin position="113"/>
        <end position="124"/>
    </location>
</feature>
<evidence type="ECO:0000256" key="1">
    <source>
        <dbReference type="SAM" id="MobiDB-lite"/>
    </source>
</evidence>
<feature type="compositionally biased region" description="Pro residues" evidence="1">
    <location>
        <begin position="7"/>
        <end position="38"/>
    </location>
</feature>
<reference evidence="3 4" key="1">
    <citation type="journal article" date="2013" name="Genome Announc.">
        <title>Whole-Genome Shotgun Assembly and Analysis of the Genome of Streptomyces mobaraensis DSM 40847, a Strain for Industrial Production of Microbial Transglutaminase.</title>
        <authorList>
            <person name="Yang H."/>
            <person name="He T."/>
            <person name="Wu W."/>
            <person name="Zhu W."/>
            <person name="Lu B."/>
            <person name="Sun W."/>
        </authorList>
    </citation>
    <scope>NUCLEOTIDE SEQUENCE [LARGE SCALE GENOMIC DNA]</scope>
    <source>
        <strain evidence="3 4">DSM 40847</strain>
    </source>
</reference>
<dbReference type="Proteomes" id="UP000011740">
    <property type="component" value="Unassembled WGS sequence"/>
</dbReference>
<organism evidence="3 4">
    <name type="scientific">Streptomyces mobaraensis (strain ATCC 29032 / DSM 40847 / JCM 4168 / NBRC 13819 / NCIMB 11159 / IPCR 16-22)</name>
    <dbReference type="NCBI Taxonomy" id="1223523"/>
    <lineage>
        <taxon>Bacteria</taxon>
        <taxon>Bacillati</taxon>
        <taxon>Actinomycetota</taxon>
        <taxon>Actinomycetes</taxon>
        <taxon>Kitasatosporales</taxon>
        <taxon>Streptomycetaceae</taxon>
        <taxon>Streptomyces</taxon>
    </lineage>
</organism>
<sequence>MPSLPALAPPGPVLPLSPLPPPAPAPPPVLPPAPPPSPSAADAGRLAGTVAGEGRPHPGRAPEGPGDPENPENPSGAEKDPYGDGSATPDAGIEPTPVWTPAQIVPERPARPAPARAGGRNGRAAADEEPVMRVLPLGTGMTLTGLGLGFLALRLRRR</sequence>
<dbReference type="AlphaFoldDB" id="M3B760"/>